<dbReference type="RefSeq" id="XP_013324162.1">
    <property type="nucleotide sequence ID" value="XM_013468708.1"/>
</dbReference>
<dbReference type="STRING" id="1408163.A0A0F4YHH0"/>
<feature type="compositionally biased region" description="Basic and acidic residues" evidence="1">
    <location>
        <begin position="82"/>
        <end position="92"/>
    </location>
</feature>
<comment type="caution">
    <text evidence="3">The sequence shown here is derived from an EMBL/GenBank/DDBJ whole genome shotgun (WGS) entry which is preliminary data.</text>
</comment>
<gene>
    <name evidence="3" type="ORF">T310_8512</name>
</gene>
<feature type="compositionally biased region" description="Polar residues" evidence="1">
    <location>
        <begin position="106"/>
        <end position="118"/>
    </location>
</feature>
<reference evidence="3 4" key="1">
    <citation type="submission" date="2015-04" db="EMBL/GenBank/DDBJ databases">
        <authorList>
            <person name="Heijne W.H."/>
            <person name="Fedorova N.D."/>
            <person name="Nierman W.C."/>
            <person name="Vollebregt A.W."/>
            <person name="Zhao Z."/>
            <person name="Wu L."/>
            <person name="Kumar M."/>
            <person name="Stam H."/>
            <person name="van den Berg M.A."/>
            <person name="Pel H.J."/>
        </authorList>
    </citation>
    <scope>NUCLEOTIDE SEQUENCE [LARGE SCALE GENOMIC DNA]</scope>
    <source>
        <strain evidence="3 4">CBS 393.64</strain>
    </source>
</reference>
<feature type="region of interest" description="Disordered" evidence="1">
    <location>
        <begin position="307"/>
        <end position="381"/>
    </location>
</feature>
<dbReference type="EMBL" id="LASV01000620">
    <property type="protein sequence ID" value="KKA17550.1"/>
    <property type="molecule type" value="Genomic_DNA"/>
</dbReference>
<evidence type="ECO:0000256" key="1">
    <source>
        <dbReference type="SAM" id="MobiDB-lite"/>
    </source>
</evidence>
<protein>
    <submittedName>
        <fullName evidence="3">Uncharacterized protein</fullName>
    </submittedName>
</protein>
<proteinExistence type="predicted"/>
<feature type="compositionally biased region" description="Low complexity" evidence="1">
    <location>
        <begin position="152"/>
        <end position="165"/>
    </location>
</feature>
<keyword evidence="2" id="KW-0812">Transmembrane</keyword>
<feature type="transmembrane region" description="Helical" evidence="2">
    <location>
        <begin position="390"/>
        <end position="414"/>
    </location>
</feature>
<accession>A0A0F4YHH0</accession>
<feature type="compositionally biased region" description="Low complexity" evidence="1">
    <location>
        <begin position="205"/>
        <end position="235"/>
    </location>
</feature>
<organism evidence="3 4">
    <name type="scientific">Rasamsonia emersonii (strain ATCC 16479 / CBS 393.64 / IMI 116815)</name>
    <dbReference type="NCBI Taxonomy" id="1408163"/>
    <lineage>
        <taxon>Eukaryota</taxon>
        <taxon>Fungi</taxon>
        <taxon>Dikarya</taxon>
        <taxon>Ascomycota</taxon>
        <taxon>Pezizomycotina</taxon>
        <taxon>Eurotiomycetes</taxon>
        <taxon>Eurotiomycetidae</taxon>
        <taxon>Eurotiales</taxon>
        <taxon>Trichocomaceae</taxon>
        <taxon>Rasamsonia</taxon>
    </lineage>
</organism>
<evidence type="ECO:0000256" key="2">
    <source>
        <dbReference type="SAM" id="Phobius"/>
    </source>
</evidence>
<dbReference type="OrthoDB" id="5413188at2759"/>
<keyword evidence="2" id="KW-0472">Membrane</keyword>
<dbReference type="Proteomes" id="UP000053958">
    <property type="component" value="Unassembled WGS sequence"/>
</dbReference>
<evidence type="ECO:0000313" key="4">
    <source>
        <dbReference type="Proteomes" id="UP000053958"/>
    </source>
</evidence>
<keyword evidence="4" id="KW-1185">Reference proteome</keyword>
<feature type="compositionally biased region" description="Low complexity" evidence="1">
    <location>
        <begin position="56"/>
        <end position="69"/>
    </location>
</feature>
<feature type="region of interest" description="Disordered" evidence="1">
    <location>
        <begin position="1"/>
        <end position="252"/>
    </location>
</feature>
<sequence>MQPNHYDLLSHGPDGTPEARPSIQMTREGYQMARDTRTGSRNQSGAIPMRSEDSWIEVSSQPSSSSLSSAATNDEIVTTGLRVERQESESQHFRSRRKRRFAASSTQVSYSSREPSIASSSQDEYEESESESDRVLSSSNEDIITRSRGDALLLRTGSLSETTSSSDDDDRSTALGLRISPSPFVPQPNVFSHPPASQTYHSRVRPSNRSQPSPSVVSNSSQSTAIRHSSSSSTRTARRERQQHSPYNMISPSYQADHDAALWASLSTLLSCAAAARGLPKNDSPPAPAGPSTGQPTSFRLVPESVAMGEESSDAEDRSTRSNTDSPSSAPHRLSRQHKPARSDASPTVSKAKRKTASSKDRSSSHASASKKSRRSNLAESVSMVVSPTVMTWVISAGVVVLFSAISFSAGYALGREVGRTEANGGMGSVLGGSGSDPFSSAKASVGCGKEAVKGGLKRLRWGAAGGSGLIEYFRIVGRGVFTSIPNEIYIVKQRTTNADIHTNVKITSTVLEYST</sequence>
<dbReference type="AlphaFoldDB" id="A0A0F4YHH0"/>
<keyword evidence="2" id="KW-1133">Transmembrane helix</keyword>
<name>A0A0F4YHH0_RASE3</name>
<dbReference type="GeneID" id="25320768"/>
<evidence type="ECO:0000313" key="3">
    <source>
        <dbReference type="EMBL" id="KKA17550.1"/>
    </source>
</evidence>